<evidence type="ECO:0000313" key="2">
    <source>
        <dbReference type="Proteomes" id="UP000661691"/>
    </source>
</evidence>
<dbReference type="RefSeq" id="WP_191142779.1">
    <property type="nucleotide sequence ID" value="NZ_JACXAH010000038.1"/>
</dbReference>
<name>A0A926RV49_9BACL</name>
<dbReference type="Proteomes" id="UP000661691">
    <property type="component" value="Unassembled WGS sequence"/>
</dbReference>
<dbReference type="AlphaFoldDB" id="A0A926RV49"/>
<reference evidence="1" key="1">
    <citation type="submission" date="2020-09" db="EMBL/GenBank/DDBJ databases">
        <title>A novel bacterium of genus Hazenella, isolated from South China Sea.</title>
        <authorList>
            <person name="Huang H."/>
            <person name="Mo K."/>
            <person name="Hu Y."/>
        </authorList>
    </citation>
    <scope>NUCLEOTIDE SEQUENCE</scope>
    <source>
        <strain evidence="1">IB182357</strain>
    </source>
</reference>
<comment type="caution">
    <text evidence="1">The sequence shown here is derived from an EMBL/GenBank/DDBJ whole genome shotgun (WGS) entry which is preliminary data.</text>
</comment>
<sequence>MKPIYKNTILSQQICGTTYEPLSQENLQKKDAPIRLAQVEIDTAGLSRIKTKIVYSNFISLSLGKDALIDLTFRLTKRKKTADNKSEMNTRLEHWNLISEASTIVIDDTITPFQLRFFDQSRVSNEKKIIYMIDLNRIITRNASYKIVNQSMTALITNEPQ</sequence>
<accession>A0A926RV49</accession>
<organism evidence="1 2">
    <name type="scientific">Polycladospora coralii</name>
    <dbReference type="NCBI Taxonomy" id="2771432"/>
    <lineage>
        <taxon>Bacteria</taxon>
        <taxon>Bacillati</taxon>
        <taxon>Bacillota</taxon>
        <taxon>Bacilli</taxon>
        <taxon>Bacillales</taxon>
        <taxon>Thermoactinomycetaceae</taxon>
        <taxon>Polycladospora</taxon>
    </lineage>
</organism>
<gene>
    <name evidence="1" type="ORF">IC620_15670</name>
</gene>
<keyword evidence="2" id="KW-1185">Reference proteome</keyword>
<dbReference type="EMBL" id="JACXAH010000038">
    <property type="protein sequence ID" value="MBD1373783.1"/>
    <property type="molecule type" value="Genomic_DNA"/>
</dbReference>
<protein>
    <submittedName>
        <fullName evidence="1">DUF4489 domain-containing protein</fullName>
    </submittedName>
</protein>
<proteinExistence type="predicted"/>
<evidence type="ECO:0000313" key="1">
    <source>
        <dbReference type="EMBL" id="MBD1373783.1"/>
    </source>
</evidence>